<protein>
    <submittedName>
        <fullName evidence="1">Uncharacterized protein</fullName>
    </submittedName>
</protein>
<comment type="caution">
    <text evidence="1">The sequence shown here is derived from an EMBL/GenBank/DDBJ whole genome shotgun (WGS) entry which is preliminary data.</text>
</comment>
<dbReference type="AlphaFoldDB" id="A0A1F4SNZ3"/>
<dbReference type="EMBL" id="MEUB01000031">
    <property type="protein sequence ID" value="OGC22168.1"/>
    <property type="molecule type" value="Genomic_DNA"/>
</dbReference>
<accession>A0A1F4SNZ3</accession>
<sequence>MYSYIQLPKIGVKITRVGFVDRGLEKGQIGKWVFGGAKGEEVEFLKNTLIPCDSDRTRTKSGRKNGVWRRNSIPTEIELLESNEESFTVSITGLSIRATDEWIKSLCVWNQLIGLAGIIDSRIGGRGNPHTLVQDIFIPKLSDFNGFIPFSKKPEAVDSKGHLVPIKFISKKYFDADNWVFAFQSVLRMGGRLPTTLELATMDLPGTNLLTMSPAISIGENFIARKWNGDSWDNCDAGDVSRLKGAFALFKGHAGSVVFPDERGTEPFHFYILFPNALGKHLDPSTSYEALWSE</sequence>
<organism evidence="1 2">
    <name type="scientific">candidate division WOR-1 bacterium RIFOXYB2_FULL_37_13</name>
    <dbReference type="NCBI Taxonomy" id="1802579"/>
    <lineage>
        <taxon>Bacteria</taxon>
        <taxon>Bacillati</taxon>
        <taxon>Saganbacteria</taxon>
    </lineage>
</organism>
<evidence type="ECO:0000313" key="2">
    <source>
        <dbReference type="Proteomes" id="UP000178417"/>
    </source>
</evidence>
<evidence type="ECO:0000313" key="1">
    <source>
        <dbReference type="EMBL" id="OGC22168.1"/>
    </source>
</evidence>
<name>A0A1F4SNZ3_UNCSA</name>
<dbReference type="Proteomes" id="UP000178417">
    <property type="component" value="Unassembled WGS sequence"/>
</dbReference>
<dbReference type="STRING" id="1802579.A2310_04950"/>
<proteinExistence type="predicted"/>
<reference evidence="1 2" key="1">
    <citation type="journal article" date="2016" name="Nat. Commun.">
        <title>Thousands of microbial genomes shed light on interconnected biogeochemical processes in an aquifer system.</title>
        <authorList>
            <person name="Anantharaman K."/>
            <person name="Brown C.T."/>
            <person name="Hug L.A."/>
            <person name="Sharon I."/>
            <person name="Castelle C.J."/>
            <person name="Probst A.J."/>
            <person name="Thomas B.C."/>
            <person name="Singh A."/>
            <person name="Wilkins M.J."/>
            <person name="Karaoz U."/>
            <person name="Brodie E.L."/>
            <person name="Williams K.H."/>
            <person name="Hubbard S.S."/>
            <person name="Banfield J.F."/>
        </authorList>
    </citation>
    <scope>NUCLEOTIDE SEQUENCE [LARGE SCALE GENOMIC DNA]</scope>
</reference>
<gene>
    <name evidence="1" type="ORF">A2310_04950</name>
</gene>